<evidence type="ECO:0000259" key="1">
    <source>
        <dbReference type="PROSITE" id="PS50181"/>
    </source>
</evidence>
<dbReference type="AlphaFoldDB" id="A0A0H2SN55"/>
<proteinExistence type="predicted"/>
<organism evidence="2 3">
    <name type="scientific">Schizopora paradoxa</name>
    <dbReference type="NCBI Taxonomy" id="27342"/>
    <lineage>
        <taxon>Eukaryota</taxon>
        <taxon>Fungi</taxon>
        <taxon>Dikarya</taxon>
        <taxon>Basidiomycota</taxon>
        <taxon>Agaricomycotina</taxon>
        <taxon>Agaricomycetes</taxon>
        <taxon>Hymenochaetales</taxon>
        <taxon>Schizoporaceae</taxon>
        <taxon>Schizopora</taxon>
    </lineage>
</organism>
<sequence>MTNPPGISQRRASSGSPTRLHSRVLSTGIMGSSLSSRFNDALPCDILNEIFENVASEDVDRASLISLRISHVCRRSRNVALSNAKLWTSIRFHDDLRSLEFADECLLRSRCAPIDVVMVLDTEADLKVADGALAVFMSKIMSNIHRWRGWRIAYISTKSVWRLSPARRLQAAVQLEPKHLTNLETLVIQKKLQSSLHFSPDLSFWSALFSSSAFSRLRRVSLEYFLPKIPKTPSTSFSSIFSLDVTLSGVDVACNSHLLLGILEKCTALEEFALKVAVTKYWRTATFPPGFISTPCTACASIRSIEVYLSFADDMVNKWPLSEILHFELLFRNLQVQNVTRLVVGVEVAPDVRSRLKPYPPPSIFQQHFFEILSSHPNFASVEHLRIFVNIGIPAEGMHGDAIRSIAIPLQDLPSLKHLELESDFALRPFAEDDGFPFHPLSSLESIHARVPNSTFVAEWQLYLLNLREQRGDWGAFNEMTVNSQILVDSHDD</sequence>
<dbReference type="InParanoid" id="A0A0H2SN55"/>
<name>A0A0H2SN55_9AGAM</name>
<protein>
    <recommendedName>
        <fullName evidence="1">F-box domain-containing protein</fullName>
    </recommendedName>
</protein>
<keyword evidence="3" id="KW-1185">Reference proteome</keyword>
<dbReference type="Proteomes" id="UP000053477">
    <property type="component" value="Unassembled WGS sequence"/>
</dbReference>
<dbReference type="OrthoDB" id="3353710at2759"/>
<dbReference type="EMBL" id="KQ085894">
    <property type="protein sequence ID" value="KLO18501.1"/>
    <property type="molecule type" value="Genomic_DNA"/>
</dbReference>
<feature type="domain" description="F-box" evidence="1">
    <location>
        <begin position="36"/>
        <end position="90"/>
    </location>
</feature>
<reference evidence="2 3" key="1">
    <citation type="submission" date="2015-04" db="EMBL/GenBank/DDBJ databases">
        <title>Complete genome sequence of Schizopora paradoxa KUC8140, a cosmopolitan wood degrader in East Asia.</title>
        <authorList>
            <consortium name="DOE Joint Genome Institute"/>
            <person name="Min B."/>
            <person name="Park H."/>
            <person name="Jang Y."/>
            <person name="Kim J.-J."/>
            <person name="Kim K.H."/>
            <person name="Pangilinan J."/>
            <person name="Lipzen A."/>
            <person name="Riley R."/>
            <person name="Grigoriev I.V."/>
            <person name="Spatafora J.W."/>
            <person name="Choi I.-G."/>
        </authorList>
    </citation>
    <scope>NUCLEOTIDE SEQUENCE [LARGE SCALE GENOMIC DNA]</scope>
    <source>
        <strain evidence="2 3">KUC8140</strain>
    </source>
</reference>
<dbReference type="PROSITE" id="PS50181">
    <property type="entry name" value="FBOX"/>
    <property type="match status" value="1"/>
</dbReference>
<evidence type="ECO:0000313" key="3">
    <source>
        <dbReference type="Proteomes" id="UP000053477"/>
    </source>
</evidence>
<evidence type="ECO:0000313" key="2">
    <source>
        <dbReference type="EMBL" id="KLO18501.1"/>
    </source>
</evidence>
<accession>A0A0H2SN55</accession>
<gene>
    <name evidence="2" type="ORF">SCHPADRAFT_120136</name>
</gene>
<dbReference type="InterPro" id="IPR001810">
    <property type="entry name" value="F-box_dom"/>
</dbReference>